<accession>A0ABN0C149</accession>
<gene>
    <name evidence="2" type="ORF">NT05LM_0077</name>
</gene>
<evidence type="ECO:0000313" key="2">
    <source>
        <dbReference type="EMBL" id="EFR89240.1"/>
    </source>
</evidence>
<keyword evidence="3" id="KW-1185">Reference proteome</keyword>
<dbReference type="Proteomes" id="UP000003412">
    <property type="component" value="Chromosome"/>
</dbReference>
<feature type="region of interest" description="Disordered" evidence="1">
    <location>
        <begin position="80"/>
        <end position="99"/>
    </location>
</feature>
<keyword evidence="2" id="KW-0378">Hydrolase</keyword>
<proteinExistence type="predicted"/>
<evidence type="ECO:0000313" key="3">
    <source>
        <dbReference type="Proteomes" id="UP000003412"/>
    </source>
</evidence>
<sequence length="99" mass="10898">MKPSMKRQIAQTGIIHRPLPIETEHALETLAKRKQVLSSRTLFSVEQQISLEFTHQGAGDFTIAEQGEIKLASPVVMPHWPAGAPDDGDYTNFGNVTVS</sequence>
<reference evidence="2 3" key="1">
    <citation type="journal article" date="2010" name="Microbiol. Resour. Announc.">
        <title>Comparative genomics of the bacterial genus Listeria: Genome evolution is characterized by limited gene acquisition and limited gene loss.</title>
        <authorList>
            <person name="den Bakker H.C."/>
            <person name="Cummings C.A."/>
            <person name="Ferreira V."/>
            <person name="Vatta P."/>
            <person name="Orsi R.H."/>
            <person name="Degoricija L."/>
            <person name="Barker M."/>
            <person name="Petrauskene O."/>
            <person name="Furtado M.R."/>
            <person name="Wiedmann M."/>
        </authorList>
    </citation>
    <scope>NUCLEOTIDE SEQUENCE [LARGE SCALE GENOMIC DNA]</scope>
    <source>
        <strain evidence="2 3">FSL S4-120</strain>
    </source>
</reference>
<feature type="non-terminal residue" evidence="2">
    <location>
        <position position="99"/>
    </location>
</feature>
<dbReference type="EMBL" id="ADXF01000048">
    <property type="protein sequence ID" value="EFR89240.1"/>
    <property type="molecule type" value="Genomic_DNA"/>
</dbReference>
<comment type="caution">
    <text evidence="2">The sequence shown here is derived from an EMBL/GenBank/DDBJ whole genome shotgun (WGS) entry which is preliminary data.</text>
</comment>
<evidence type="ECO:0000256" key="1">
    <source>
        <dbReference type="SAM" id="MobiDB-lite"/>
    </source>
</evidence>
<protein>
    <submittedName>
        <fullName evidence="2">Glycosyl hydrolase family protein</fullName>
    </submittedName>
</protein>
<organism evidence="2 3">
    <name type="scientific">Listeria marthii FSL S4-120</name>
    <dbReference type="NCBI Taxonomy" id="702457"/>
    <lineage>
        <taxon>Bacteria</taxon>
        <taxon>Bacillati</taxon>
        <taxon>Bacillota</taxon>
        <taxon>Bacilli</taxon>
        <taxon>Bacillales</taxon>
        <taxon>Listeriaceae</taxon>
        <taxon>Listeria</taxon>
    </lineage>
</organism>
<dbReference type="GO" id="GO:0016787">
    <property type="term" value="F:hydrolase activity"/>
    <property type="evidence" value="ECO:0007669"/>
    <property type="project" value="UniProtKB-KW"/>
</dbReference>
<name>A0ABN0C149_9LIST</name>